<feature type="domain" description="Transcription regulator PadR N-terminal" evidence="1">
    <location>
        <begin position="13"/>
        <end position="62"/>
    </location>
</feature>
<dbReference type="OrthoDB" id="2374094at2"/>
<evidence type="ECO:0000313" key="2">
    <source>
        <dbReference type="EMBL" id="KJF16739.1"/>
    </source>
</evidence>
<organism evidence="2 3">
    <name type="scientific">Acidithrix ferrooxidans</name>
    <dbReference type="NCBI Taxonomy" id="1280514"/>
    <lineage>
        <taxon>Bacteria</taxon>
        <taxon>Bacillati</taxon>
        <taxon>Actinomycetota</taxon>
        <taxon>Acidimicrobiia</taxon>
        <taxon>Acidimicrobiales</taxon>
        <taxon>Acidimicrobiaceae</taxon>
        <taxon>Acidithrix</taxon>
    </lineage>
</organism>
<dbReference type="EMBL" id="JXYS01000075">
    <property type="protein sequence ID" value="KJF16739.1"/>
    <property type="molecule type" value="Genomic_DNA"/>
</dbReference>
<dbReference type="PANTHER" id="PTHR33169">
    <property type="entry name" value="PADR-FAMILY TRANSCRIPTIONAL REGULATOR"/>
    <property type="match status" value="1"/>
</dbReference>
<dbReference type="Pfam" id="PF03551">
    <property type="entry name" value="PadR"/>
    <property type="match status" value="1"/>
</dbReference>
<evidence type="ECO:0000259" key="1">
    <source>
        <dbReference type="Pfam" id="PF03551"/>
    </source>
</evidence>
<dbReference type="Gene3D" id="1.10.10.10">
    <property type="entry name" value="Winged helix-like DNA-binding domain superfamily/Winged helix DNA-binding domain"/>
    <property type="match status" value="1"/>
</dbReference>
<dbReference type="InterPro" id="IPR052509">
    <property type="entry name" value="Metal_resp_DNA-bind_regulator"/>
</dbReference>
<dbReference type="RefSeq" id="WP_052606052.1">
    <property type="nucleotide sequence ID" value="NZ_JXYS01000075.1"/>
</dbReference>
<comment type="caution">
    <text evidence="2">The sequence shown here is derived from an EMBL/GenBank/DDBJ whole genome shotgun (WGS) entry which is preliminary data.</text>
</comment>
<dbReference type="InterPro" id="IPR036388">
    <property type="entry name" value="WH-like_DNA-bd_sf"/>
</dbReference>
<dbReference type="SUPFAM" id="SSF46785">
    <property type="entry name" value="Winged helix' DNA-binding domain"/>
    <property type="match status" value="1"/>
</dbReference>
<accession>A0A0D8HFS8</accession>
<gene>
    <name evidence="2" type="ORF">AXFE_24040</name>
</gene>
<dbReference type="InterPro" id="IPR036390">
    <property type="entry name" value="WH_DNA-bd_sf"/>
</dbReference>
<dbReference type="STRING" id="1280514.AXFE_24040"/>
<reference evidence="2 3" key="1">
    <citation type="submission" date="2015-01" db="EMBL/GenBank/DDBJ databases">
        <title>Draft genome of the acidophilic iron oxidizer Acidithrix ferrooxidans strain Py-F3.</title>
        <authorList>
            <person name="Poehlein A."/>
            <person name="Eisen S."/>
            <person name="Schloemann M."/>
            <person name="Johnson B.D."/>
            <person name="Daniel R."/>
            <person name="Muehling M."/>
        </authorList>
    </citation>
    <scope>NUCLEOTIDE SEQUENCE [LARGE SCALE GENOMIC DNA]</scope>
    <source>
        <strain evidence="2 3">Py-F3</strain>
    </source>
</reference>
<dbReference type="AlphaFoldDB" id="A0A0D8HFS8"/>
<protein>
    <submittedName>
        <fullName evidence="2">Transcriptional regulator PadR-like family protein</fullName>
    </submittedName>
</protein>
<proteinExistence type="predicted"/>
<dbReference type="PANTHER" id="PTHR33169:SF26">
    <property type="entry name" value="CONSERVED PROTEIN"/>
    <property type="match status" value="1"/>
</dbReference>
<name>A0A0D8HFS8_9ACTN</name>
<evidence type="ECO:0000313" key="3">
    <source>
        <dbReference type="Proteomes" id="UP000032360"/>
    </source>
</evidence>
<dbReference type="Proteomes" id="UP000032360">
    <property type="component" value="Unassembled WGS sequence"/>
</dbReference>
<keyword evidence="3" id="KW-1185">Reference proteome</keyword>
<dbReference type="InterPro" id="IPR005149">
    <property type="entry name" value="Tscrpt_reg_PadR_N"/>
</dbReference>
<sequence>MKKTSSQLLDLAVLALLKRGDYHGYQIKKSLSELAGPLLQFSFGSLYPALARLEERSALESFVDSASTFVAATGSLTGDLAMSDEWVRATTWRSNTERTVRTRRVYKITEIGVKLFDELFEHAPLESEADFLAWLSLADESKFDIVLERFYERVANLERLRKIRSVASKPNATAGILRDQINRRLIGIVENEINFVKSLIATVESQISLNNEERIARETTSVSQP</sequence>